<dbReference type="Pfam" id="PF13149">
    <property type="entry name" value="Mfa_like_1"/>
    <property type="match status" value="1"/>
</dbReference>
<name>A0AAP9DHS4_BACOV</name>
<dbReference type="Proteomes" id="UP000318823">
    <property type="component" value="Chromosome"/>
</dbReference>
<dbReference type="Gene3D" id="2.60.40.2620">
    <property type="entry name" value="Fimbrillin-like"/>
    <property type="match status" value="1"/>
</dbReference>
<dbReference type="InterPro" id="IPR025049">
    <property type="entry name" value="Mfa-like_1"/>
</dbReference>
<organism evidence="2 3">
    <name type="scientific">Bacteroides ovatus</name>
    <dbReference type="NCBI Taxonomy" id="28116"/>
    <lineage>
        <taxon>Bacteria</taxon>
        <taxon>Pseudomonadati</taxon>
        <taxon>Bacteroidota</taxon>
        <taxon>Bacteroidia</taxon>
        <taxon>Bacteroidales</taxon>
        <taxon>Bacteroidaceae</taxon>
        <taxon>Bacteroides</taxon>
    </lineage>
</organism>
<dbReference type="EMBL" id="CP041395">
    <property type="protein sequence ID" value="QDM08726.1"/>
    <property type="molecule type" value="Genomic_DNA"/>
</dbReference>
<evidence type="ECO:0000313" key="3">
    <source>
        <dbReference type="Proteomes" id="UP000318823"/>
    </source>
</evidence>
<keyword evidence="1" id="KW-0732">Signal</keyword>
<reference evidence="3" key="1">
    <citation type="journal article" date="2018" name="J. Anim. Genet.">
        <title>Acquired interbacterial defense systems protect against interspecies antagonism in the human gut microbiome.</title>
        <authorList>
            <person name="Ross B.D."/>
            <person name="Verster A.J."/>
            <person name="Radey M.C."/>
            <person name="Schmidtke D.T."/>
            <person name="Pope C.E."/>
            <person name="Hoffman L.R."/>
            <person name="Hajjar A."/>
            <person name="Peterson S.B."/>
            <person name="Borenstein E."/>
            <person name="Mougous J."/>
        </authorList>
    </citation>
    <scope>NUCLEOTIDE SEQUENCE [LARGE SCALE GENOMIC DNA]</scope>
    <source>
        <strain evidence="3">3725 D1 iv</strain>
    </source>
</reference>
<feature type="signal peptide" evidence="1">
    <location>
        <begin position="1"/>
        <end position="27"/>
    </location>
</feature>
<protein>
    <submittedName>
        <fullName evidence="2">Fimbrillin family protein</fullName>
    </submittedName>
</protein>
<feature type="chain" id="PRO_5042843630" evidence="1">
    <location>
        <begin position="28"/>
        <end position="383"/>
    </location>
</feature>
<evidence type="ECO:0000313" key="2">
    <source>
        <dbReference type="EMBL" id="QDM08726.1"/>
    </source>
</evidence>
<dbReference type="InterPro" id="IPR042278">
    <property type="entry name" value="Mfa-like_1_N"/>
</dbReference>
<dbReference type="AlphaFoldDB" id="A0AAP9DHS4"/>
<gene>
    <name evidence="2" type="ORF">DYI28_08305</name>
</gene>
<proteinExistence type="predicted"/>
<evidence type="ECO:0000256" key="1">
    <source>
        <dbReference type="SAM" id="SignalP"/>
    </source>
</evidence>
<accession>A0AAP9DHS4</accession>
<sequence length="383" mass="42540">MNIQMKQRYILPALLLLCAACQQEEWAQPEADSSDAIRFAAPTITVEELTRSTFHDAFPTGGTFGVLGYCVPYQRGSDTEMDWASGSANWGNKSGNAFPDVFFNQAVTYNGSACTYDYNNSGGPRKWYNTTQNQEAISPDNYRYTFFAYYPMDDFTVESPTNATTRGVPKLTFTMPFAETGDVATTTLDDKETPDAMVSVVYNHLRTTGNVRFNFSHIMTGLGFAVNNYNYGGDDETVTVKRVTLSGNFTRSITIDFSKNTNEDGFYTYSGTYPGTYVIYNNEEGFAIAPNSSVPLIGDKHLLLLSNATDGTYFGENVKVHVEYTYRGEAKNASAERPTQFQPRAGVRYTAQLNFVGETFALNFIAAEDEFWEDGGDSDVSIQ</sequence>